<accession>A0ABD3WDR3</accession>
<protein>
    <submittedName>
        <fullName evidence="1">Uncharacterized protein</fullName>
    </submittedName>
</protein>
<dbReference type="EMBL" id="JBJQND010000007">
    <property type="protein sequence ID" value="KAL3872069.1"/>
    <property type="molecule type" value="Genomic_DNA"/>
</dbReference>
<gene>
    <name evidence="1" type="ORF">ACJMK2_040024</name>
</gene>
<dbReference type="AlphaFoldDB" id="A0ABD3WDR3"/>
<name>A0ABD3WDR3_SINWO</name>
<proteinExistence type="predicted"/>
<keyword evidence="2" id="KW-1185">Reference proteome</keyword>
<reference evidence="1 2" key="1">
    <citation type="submission" date="2024-11" db="EMBL/GenBank/DDBJ databases">
        <title>Chromosome-level genome assembly of the freshwater bivalve Anodonta woodiana.</title>
        <authorList>
            <person name="Chen X."/>
        </authorList>
    </citation>
    <scope>NUCLEOTIDE SEQUENCE [LARGE SCALE GENOMIC DNA]</scope>
    <source>
        <strain evidence="1">MN2024</strain>
        <tissue evidence="1">Gills</tissue>
    </source>
</reference>
<sequence length="119" mass="14155">MYIGCPCRDSGDPDFVPTIFSYTPVGKKTDYVLQAKVERHQRLVERYYAKKKTIAAESLRSLNFIHLKRAMCLELQHRHTEVCVILQHRQTLMFQFCKGYWKRTDTLKSSLIHFRKVLF</sequence>
<evidence type="ECO:0000313" key="1">
    <source>
        <dbReference type="EMBL" id="KAL3872069.1"/>
    </source>
</evidence>
<comment type="caution">
    <text evidence="1">The sequence shown here is derived from an EMBL/GenBank/DDBJ whole genome shotgun (WGS) entry which is preliminary data.</text>
</comment>
<dbReference type="Proteomes" id="UP001634394">
    <property type="component" value="Unassembled WGS sequence"/>
</dbReference>
<evidence type="ECO:0000313" key="2">
    <source>
        <dbReference type="Proteomes" id="UP001634394"/>
    </source>
</evidence>
<organism evidence="1 2">
    <name type="scientific">Sinanodonta woodiana</name>
    <name type="common">Chinese pond mussel</name>
    <name type="synonym">Anodonta woodiana</name>
    <dbReference type="NCBI Taxonomy" id="1069815"/>
    <lineage>
        <taxon>Eukaryota</taxon>
        <taxon>Metazoa</taxon>
        <taxon>Spiralia</taxon>
        <taxon>Lophotrochozoa</taxon>
        <taxon>Mollusca</taxon>
        <taxon>Bivalvia</taxon>
        <taxon>Autobranchia</taxon>
        <taxon>Heteroconchia</taxon>
        <taxon>Palaeoheterodonta</taxon>
        <taxon>Unionida</taxon>
        <taxon>Unionoidea</taxon>
        <taxon>Unionidae</taxon>
        <taxon>Unioninae</taxon>
        <taxon>Sinanodonta</taxon>
    </lineage>
</organism>